<dbReference type="InterPro" id="IPR000073">
    <property type="entry name" value="AB_hydrolase_1"/>
</dbReference>
<dbReference type="SUPFAM" id="SSF53474">
    <property type="entry name" value="alpha/beta-Hydrolases"/>
    <property type="match status" value="1"/>
</dbReference>
<dbReference type="InterPro" id="IPR029058">
    <property type="entry name" value="AB_hydrolase_fold"/>
</dbReference>
<dbReference type="PANTHER" id="PTHR43358:SF4">
    <property type="entry name" value="ALPHA_BETA HYDROLASE FOLD-1 DOMAIN-CONTAINING PROTEIN"/>
    <property type="match status" value="1"/>
</dbReference>
<proteinExistence type="predicted"/>
<protein>
    <submittedName>
        <fullName evidence="2">Alpha/beta hydrolase</fullName>
    </submittedName>
</protein>
<evidence type="ECO:0000313" key="3">
    <source>
        <dbReference type="Proteomes" id="UP000288943"/>
    </source>
</evidence>
<dbReference type="Proteomes" id="UP000288943">
    <property type="component" value="Chromosome"/>
</dbReference>
<dbReference type="Pfam" id="PF00561">
    <property type="entry name" value="Abhydrolase_1"/>
    <property type="match status" value="1"/>
</dbReference>
<dbReference type="PANTHER" id="PTHR43358">
    <property type="entry name" value="ALPHA/BETA-HYDROLASE"/>
    <property type="match status" value="1"/>
</dbReference>
<dbReference type="AlphaFoldDB" id="A0A410X0R1"/>
<dbReference type="GO" id="GO:0016787">
    <property type="term" value="F:hydrolase activity"/>
    <property type="evidence" value="ECO:0007669"/>
    <property type="project" value="UniProtKB-KW"/>
</dbReference>
<organism evidence="2 3">
    <name type="scientific">Paenibacillus chitinolyticus</name>
    <dbReference type="NCBI Taxonomy" id="79263"/>
    <lineage>
        <taxon>Bacteria</taxon>
        <taxon>Bacillati</taxon>
        <taxon>Bacillota</taxon>
        <taxon>Bacilli</taxon>
        <taxon>Bacillales</taxon>
        <taxon>Paenibacillaceae</taxon>
        <taxon>Paenibacillus</taxon>
    </lineage>
</organism>
<feature type="domain" description="AB hydrolase-1" evidence="1">
    <location>
        <begin position="82"/>
        <end position="189"/>
    </location>
</feature>
<sequence length="318" mass="35167">MIWIVWGVVLLLIAGLLASVGIAAYVGWQLTHPKRQPVDDSPANYGLVFEEVEIASRTGDILLSGWHLPPPDTAVRQNPMTVIMSHGYAGNRLERGLPSLALARDLITAGYRVIMFDFRNSGMSQGSMTSVGYYEKHDLLGVIDWVTETYPHEAVSLIGFSMGATTSLLAAAEHEKVAAVVADSPFHHLKKYLKSNLPVWSGLPNIPFTPLILLLFPPLLNIDPEGVDAVKAVEAIYPRPVLFIHSSDDRAIPQASSEEMWRRHPDVFDFWRTAGAPHVGSYHLESAEYARRVIAFLEKTVTEETVHPREVGISCNSH</sequence>
<evidence type="ECO:0000313" key="2">
    <source>
        <dbReference type="EMBL" id="QAV20288.1"/>
    </source>
</evidence>
<keyword evidence="2" id="KW-0378">Hydrolase</keyword>
<dbReference type="Gene3D" id="3.40.50.1820">
    <property type="entry name" value="alpha/beta hydrolase"/>
    <property type="match status" value="1"/>
</dbReference>
<name>A0A410X0R1_9BACL</name>
<dbReference type="KEGG" id="pchi:PC41400_22485"/>
<gene>
    <name evidence="2" type="ORF">PC41400_22485</name>
</gene>
<accession>A0A410X0R1</accession>
<reference evidence="2 3" key="1">
    <citation type="submission" date="2018-01" db="EMBL/GenBank/DDBJ databases">
        <title>The whole genome sequencing and assembly of Paenibacillus chitinolyticus KCCM 41400 strain.</title>
        <authorList>
            <person name="Kim J.-Y."/>
            <person name="Park M.-K."/>
            <person name="Lee Y.-J."/>
            <person name="Yi H."/>
            <person name="Bahn Y.-S."/>
            <person name="Kim J.F."/>
            <person name="Lee D.-W."/>
        </authorList>
    </citation>
    <scope>NUCLEOTIDE SEQUENCE [LARGE SCALE GENOMIC DNA]</scope>
    <source>
        <strain evidence="2 3">KCCM 41400</strain>
    </source>
</reference>
<dbReference type="InterPro" id="IPR052920">
    <property type="entry name" value="DNA-binding_regulatory"/>
</dbReference>
<dbReference type="EMBL" id="CP026520">
    <property type="protein sequence ID" value="QAV20288.1"/>
    <property type="molecule type" value="Genomic_DNA"/>
</dbReference>
<dbReference type="OrthoDB" id="9776685at2"/>
<evidence type="ECO:0000259" key="1">
    <source>
        <dbReference type="Pfam" id="PF00561"/>
    </source>
</evidence>